<accession>F2NSP2</accession>
<comment type="catalytic activity">
    <reaction evidence="6">
        <text>Endohydrolysis of (1-&gt;4)-alpha-D-glucosidic linkages in polysaccharides containing three or more (1-&gt;4)-alpha-linked D-glucose units.</text>
        <dbReference type="EC" id="3.2.1.1"/>
    </reaction>
</comment>
<dbReference type="EC" id="3.2.1.1" evidence="6"/>
<reference evidence="10" key="2">
    <citation type="submission" date="2011-04" db="EMBL/GenBank/DDBJ databases">
        <title>The complete genome of chromosome of Treponema succinifaciens DSM 2489.</title>
        <authorList>
            <person name="Lucas S."/>
            <person name="Copeland A."/>
            <person name="Lapidus A."/>
            <person name="Bruce D."/>
            <person name="Goodwin L."/>
            <person name="Pitluck S."/>
            <person name="Peters L."/>
            <person name="Kyrpides N."/>
            <person name="Mavromatis K."/>
            <person name="Ivanova N."/>
            <person name="Ovchinnikova G."/>
            <person name="Teshima H."/>
            <person name="Detter J.C."/>
            <person name="Tapia R."/>
            <person name="Han C."/>
            <person name="Land M."/>
            <person name="Hauser L."/>
            <person name="Markowitz V."/>
            <person name="Cheng J.-F."/>
            <person name="Hugenholtz P."/>
            <person name="Woyke T."/>
            <person name="Wu D."/>
            <person name="Gronow S."/>
            <person name="Wellnitz S."/>
            <person name="Brambilla E."/>
            <person name="Klenk H.-P."/>
            <person name="Eisen J.A."/>
        </authorList>
    </citation>
    <scope>NUCLEOTIDE SEQUENCE [LARGE SCALE GENOMIC DNA]</scope>
    <source>
        <strain evidence="10">ATCC 33096 / DSM 2489 / 6091</strain>
    </source>
</reference>
<feature type="chain" id="PRO_5003284052" description="Alpha-amylase" evidence="7">
    <location>
        <begin position="22"/>
        <end position="466"/>
    </location>
</feature>
<keyword evidence="7" id="KW-0732">Signal</keyword>
<dbReference type="AlphaFoldDB" id="F2NSP2"/>
<dbReference type="HOGENOM" id="CLU_013336_4_1_12"/>
<dbReference type="eggNOG" id="COG0366">
    <property type="taxonomic scope" value="Bacteria"/>
</dbReference>
<dbReference type="GO" id="GO:0004556">
    <property type="term" value="F:alpha-amylase activity"/>
    <property type="evidence" value="ECO:0007669"/>
    <property type="project" value="UniProtKB-UniRule"/>
</dbReference>
<evidence type="ECO:0000256" key="6">
    <source>
        <dbReference type="RuleBase" id="RU361134"/>
    </source>
</evidence>
<dbReference type="Gene3D" id="2.60.40.1180">
    <property type="entry name" value="Golgi alpha-mannosidase II"/>
    <property type="match status" value="1"/>
</dbReference>
<dbReference type="GeneID" id="302998535"/>
<evidence type="ECO:0000313" key="9">
    <source>
        <dbReference type="EMBL" id="AEB14280.1"/>
    </source>
</evidence>
<dbReference type="InterPro" id="IPR006046">
    <property type="entry name" value="Alpha_amylase"/>
</dbReference>
<dbReference type="SMART" id="SM00642">
    <property type="entry name" value="Aamy"/>
    <property type="match status" value="1"/>
</dbReference>
<dbReference type="InterPro" id="IPR006047">
    <property type="entry name" value="GH13_cat_dom"/>
</dbReference>
<dbReference type="SMR" id="F2NSP2"/>
<evidence type="ECO:0000256" key="4">
    <source>
        <dbReference type="ARBA" id="ARBA00023295"/>
    </source>
</evidence>
<dbReference type="SUPFAM" id="SSF51011">
    <property type="entry name" value="Glycosyl hydrolase domain"/>
    <property type="match status" value="1"/>
</dbReference>
<dbReference type="GO" id="GO:0043169">
    <property type="term" value="F:cation binding"/>
    <property type="evidence" value="ECO:0007669"/>
    <property type="project" value="InterPro"/>
</dbReference>
<evidence type="ECO:0000256" key="2">
    <source>
        <dbReference type="ARBA" id="ARBA00022801"/>
    </source>
</evidence>
<feature type="domain" description="Glycosyl hydrolase family 13 catalytic" evidence="8">
    <location>
        <begin position="30"/>
        <end position="386"/>
    </location>
</feature>
<dbReference type="Proteomes" id="UP000006852">
    <property type="component" value="Chromosome"/>
</dbReference>
<evidence type="ECO:0000256" key="3">
    <source>
        <dbReference type="ARBA" id="ARBA00023277"/>
    </source>
</evidence>
<evidence type="ECO:0000256" key="5">
    <source>
        <dbReference type="RuleBase" id="RU003615"/>
    </source>
</evidence>
<feature type="signal peptide" evidence="7">
    <location>
        <begin position="1"/>
        <end position="21"/>
    </location>
</feature>
<dbReference type="InterPro" id="IPR013780">
    <property type="entry name" value="Glyco_hydro_b"/>
</dbReference>
<dbReference type="EMBL" id="CP002631">
    <property type="protein sequence ID" value="AEB14280.1"/>
    <property type="molecule type" value="Genomic_DNA"/>
</dbReference>
<dbReference type="PRINTS" id="PR00110">
    <property type="entry name" value="ALPHAAMYLASE"/>
</dbReference>
<evidence type="ECO:0000256" key="7">
    <source>
        <dbReference type="SAM" id="SignalP"/>
    </source>
</evidence>
<organism evidence="9 10">
    <name type="scientific">Treponema succinifaciens (strain ATCC 33096 / DSM 2489 / 6091)</name>
    <dbReference type="NCBI Taxonomy" id="869209"/>
    <lineage>
        <taxon>Bacteria</taxon>
        <taxon>Pseudomonadati</taxon>
        <taxon>Spirochaetota</taxon>
        <taxon>Spirochaetia</taxon>
        <taxon>Spirochaetales</taxon>
        <taxon>Treponemataceae</taxon>
        <taxon>Treponema</taxon>
    </lineage>
</organism>
<dbReference type="RefSeq" id="WP_013701563.1">
    <property type="nucleotide sequence ID" value="NC_015385.1"/>
</dbReference>
<dbReference type="STRING" id="869209.Tresu_1373"/>
<keyword evidence="3 6" id="KW-0119">Carbohydrate metabolism</keyword>
<dbReference type="Gene3D" id="3.20.20.80">
    <property type="entry name" value="Glycosidases"/>
    <property type="match status" value="1"/>
</dbReference>
<dbReference type="SUPFAM" id="SSF51445">
    <property type="entry name" value="(Trans)glycosidases"/>
    <property type="match status" value="1"/>
</dbReference>
<proteinExistence type="inferred from homology"/>
<reference evidence="9 10" key="1">
    <citation type="journal article" date="2011" name="Stand. Genomic Sci.">
        <title>Complete genome sequence of Treponema succinifaciens type strain (6091).</title>
        <authorList>
            <person name="Han C."/>
            <person name="Gronow S."/>
            <person name="Teshima H."/>
            <person name="Lapidus A."/>
            <person name="Nolan M."/>
            <person name="Lucas S."/>
            <person name="Hammon N."/>
            <person name="Deshpande S."/>
            <person name="Cheng J.F."/>
            <person name="Zeytun A."/>
            <person name="Tapia R."/>
            <person name="Goodwin L."/>
            <person name="Pitluck S."/>
            <person name="Liolios K."/>
            <person name="Pagani I."/>
            <person name="Ivanova N."/>
            <person name="Mavromatis K."/>
            <person name="Mikhailova N."/>
            <person name="Huntemann M."/>
            <person name="Pati A."/>
            <person name="Chen A."/>
            <person name="Palaniappan K."/>
            <person name="Land M."/>
            <person name="Hauser L."/>
            <person name="Brambilla E.M."/>
            <person name="Rohde M."/>
            <person name="Goker M."/>
            <person name="Woyke T."/>
            <person name="Bristow J."/>
            <person name="Eisen J.A."/>
            <person name="Markowitz V."/>
            <person name="Hugenholtz P."/>
            <person name="Kyrpides N.C."/>
            <person name="Klenk H.P."/>
            <person name="Detter J.C."/>
        </authorList>
    </citation>
    <scope>NUCLEOTIDE SEQUENCE [LARGE SCALE GENOMIC DNA]</scope>
    <source>
        <strain evidence="10">ATCC 33096 / DSM 2489 / 6091</strain>
    </source>
</reference>
<dbReference type="GO" id="GO:0005975">
    <property type="term" value="P:carbohydrate metabolic process"/>
    <property type="evidence" value="ECO:0007669"/>
    <property type="project" value="InterPro"/>
</dbReference>
<keyword evidence="10" id="KW-1185">Reference proteome</keyword>
<dbReference type="InterPro" id="IPR017853">
    <property type="entry name" value="GH"/>
</dbReference>
<dbReference type="CDD" id="cd11315">
    <property type="entry name" value="AmyAc_bac1_AmyA"/>
    <property type="match status" value="1"/>
</dbReference>
<name>F2NSP2_TRES6</name>
<dbReference type="PANTHER" id="PTHR43447">
    <property type="entry name" value="ALPHA-AMYLASE"/>
    <property type="match status" value="1"/>
</dbReference>
<protein>
    <recommendedName>
        <fullName evidence="6">Alpha-amylase</fullName>
        <ecNumber evidence="6">3.2.1.1</ecNumber>
    </recommendedName>
</protein>
<evidence type="ECO:0000259" key="8">
    <source>
        <dbReference type="SMART" id="SM00642"/>
    </source>
</evidence>
<dbReference type="Pfam" id="PF00128">
    <property type="entry name" value="Alpha-amylase"/>
    <property type="match status" value="1"/>
</dbReference>
<sequence>MLRRIFTFAMIFILGVSAMSAENKMQTKQGTILHCWCWSFKTIEDNIEKISEAGFTAIQTSPANECFVGDNGGLEIMSAKKGKWYYHYQPTDWKIGNYQLGTRDDFIRMCAKAKKFGIAVIVDVVPNHTTTHKDEISLDFIEAVGGMEKMYHKNSDHTIRSMANRREVTSAMLGGLPDVNTENPLFQEYFMNYINDLIDCGADGFRFDTAKHIALPDDPVDPASKENDFWPIFTGKKSVNGKSVKNADGLFIYGEVLQEGASREDAYGKLFPVTASKYGKLLRSALKNEKLNAKGIVNFQNAASPEVVTWIESHDTYANEGESAYLTNFMIRAGWAVIASRKDGTPLFFNRPKGKEAAQFPGESKIGETGNDECFSPEVSAVNKFRTAMQGENEKFLNGENAGILIIKRGEKGCVIVNLNSKPSAVQVEIKLPKGTYIDKANKTKFVCKDSVLKGKIKPKSICVVY</sequence>
<comment type="similarity">
    <text evidence="1 5">Belongs to the glycosyl hydrolase 13 family.</text>
</comment>
<evidence type="ECO:0000313" key="10">
    <source>
        <dbReference type="Proteomes" id="UP000006852"/>
    </source>
</evidence>
<gene>
    <name evidence="9" type="ordered locus">Tresu_1373</name>
</gene>
<keyword evidence="4 6" id="KW-0326">Glycosidase</keyword>
<keyword evidence="2 6" id="KW-0378">Hydrolase</keyword>
<dbReference type="KEGG" id="tsu:Tresu_1373"/>
<evidence type="ECO:0000256" key="1">
    <source>
        <dbReference type="ARBA" id="ARBA00008061"/>
    </source>
</evidence>